<reference evidence="3 4" key="1">
    <citation type="journal article" date="2023" name="Commun. Biol.">
        <title>Genome analysis of Parmales, the sister group of diatoms, reveals the evolutionary specialization of diatoms from phago-mixotrophs to photoautotrophs.</title>
        <authorList>
            <person name="Ban H."/>
            <person name="Sato S."/>
            <person name="Yoshikawa S."/>
            <person name="Yamada K."/>
            <person name="Nakamura Y."/>
            <person name="Ichinomiya M."/>
            <person name="Sato N."/>
            <person name="Blanc-Mathieu R."/>
            <person name="Endo H."/>
            <person name="Kuwata A."/>
            <person name="Ogata H."/>
        </authorList>
    </citation>
    <scope>NUCLEOTIDE SEQUENCE [LARGE SCALE GENOMIC DNA]</scope>
</reference>
<dbReference type="InterPro" id="IPR025659">
    <property type="entry name" value="Tubby-like_C"/>
</dbReference>
<comment type="caution">
    <text evidence="3">The sequence shown here is derived from an EMBL/GenBank/DDBJ whole genome shotgun (WGS) entry which is preliminary data.</text>
</comment>
<evidence type="ECO:0000313" key="4">
    <source>
        <dbReference type="Proteomes" id="UP001165060"/>
    </source>
</evidence>
<dbReference type="Gene3D" id="2.40.160.200">
    <property type="entry name" value="LURP1-related"/>
    <property type="match status" value="1"/>
</dbReference>
<dbReference type="InterPro" id="IPR038595">
    <property type="entry name" value="LOR_sf"/>
</dbReference>
<sequence>MLLLLLTLLTLASGRVLPPPPLLPVPPSPSSLVPTTASDTILRINERLLSISGEDFIVRSPDGKPQYEVTGSNKVPFGVGGLVLDKLELRSCSPSALVCSVERRLLAAATAYDIYVKGSCVAKIERDVISLTPSYKFFYEADRNGVPAYRASGNFGGFSFSVAARHSDNKLKPCANIGRDIFELSNQADGYTLVAAPGCDPAALVALCVVIDEDRDEADARKRSERGGGKKTTRKDIDWWN</sequence>
<dbReference type="EMBL" id="BRYB01001535">
    <property type="protein sequence ID" value="GMI27963.1"/>
    <property type="molecule type" value="Genomic_DNA"/>
</dbReference>
<evidence type="ECO:0000256" key="1">
    <source>
        <dbReference type="ARBA" id="ARBA00005437"/>
    </source>
</evidence>
<gene>
    <name evidence="3" type="ORF">TeGR_g9629</name>
</gene>
<evidence type="ECO:0000256" key="2">
    <source>
        <dbReference type="SAM" id="MobiDB-lite"/>
    </source>
</evidence>
<dbReference type="Pfam" id="PF04525">
    <property type="entry name" value="LOR"/>
    <property type="match status" value="1"/>
</dbReference>
<protein>
    <submittedName>
        <fullName evidence="3">Uncharacterized protein</fullName>
    </submittedName>
</protein>
<name>A0ABQ6MJX8_9STRA</name>
<proteinExistence type="inferred from homology"/>
<dbReference type="SUPFAM" id="SSF54518">
    <property type="entry name" value="Tubby C-terminal domain-like"/>
    <property type="match status" value="1"/>
</dbReference>
<feature type="region of interest" description="Disordered" evidence="2">
    <location>
        <begin position="216"/>
        <end position="241"/>
    </location>
</feature>
<feature type="compositionally biased region" description="Basic and acidic residues" evidence="2">
    <location>
        <begin position="218"/>
        <end position="241"/>
    </location>
</feature>
<comment type="similarity">
    <text evidence="1">Belongs to the LOR family.</text>
</comment>
<keyword evidence="4" id="KW-1185">Reference proteome</keyword>
<evidence type="ECO:0000313" key="3">
    <source>
        <dbReference type="EMBL" id="GMI27963.1"/>
    </source>
</evidence>
<dbReference type="Proteomes" id="UP001165060">
    <property type="component" value="Unassembled WGS sequence"/>
</dbReference>
<dbReference type="InterPro" id="IPR007612">
    <property type="entry name" value="LOR"/>
</dbReference>
<accession>A0ABQ6MJX8</accession>
<organism evidence="3 4">
    <name type="scientific">Tetraparma gracilis</name>
    <dbReference type="NCBI Taxonomy" id="2962635"/>
    <lineage>
        <taxon>Eukaryota</taxon>
        <taxon>Sar</taxon>
        <taxon>Stramenopiles</taxon>
        <taxon>Ochrophyta</taxon>
        <taxon>Bolidophyceae</taxon>
        <taxon>Parmales</taxon>
        <taxon>Triparmaceae</taxon>
        <taxon>Tetraparma</taxon>
    </lineage>
</organism>